<dbReference type="InterPro" id="IPR020608">
    <property type="entry name" value="RNA_pol_subH/Rpb5_CS"/>
</dbReference>
<evidence type="ECO:0000259" key="4">
    <source>
        <dbReference type="Pfam" id="PF01191"/>
    </source>
</evidence>
<dbReference type="InterPro" id="IPR035913">
    <property type="entry name" value="RPB5-like_sf"/>
</dbReference>
<dbReference type="GO" id="GO:0003677">
    <property type="term" value="F:DNA binding"/>
    <property type="evidence" value="ECO:0007669"/>
    <property type="project" value="InterPro"/>
</dbReference>
<dbReference type="PANTHER" id="PTHR10535">
    <property type="entry name" value="DNA-DIRECTED RNA POLYMERASES I, II, AND III SUBUNIT RPABC1"/>
    <property type="match status" value="1"/>
</dbReference>
<dbReference type="GO" id="GO:0006362">
    <property type="term" value="P:transcription elongation by RNA polymerase I"/>
    <property type="evidence" value="ECO:0007669"/>
    <property type="project" value="TreeGrafter"/>
</dbReference>
<comment type="subcellular location">
    <subcellularLocation>
        <location evidence="1">Nucleus</location>
    </subcellularLocation>
</comment>
<gene>
    <name evidence="5" type="ORF">HINF_LOCUS3174</name>
    <name evidence="6" type="ORF">HINF_LOCUS33844</name>
</gene>
<dbReference type="PANTHER" id="PTHR10535:SF0">
    <property type="entry name" value="DNA-DIRECTED RNA POLYMERASES I, II, AND III SUBUNIT RPABC1"/>
    <property type="match status" value="1"/>
</dbReference>
<dbReference type="GO" id="GO:0003899">
    <property type="term" value="F:DNA-directed RNA polymerase activity"/>
    <property type="evidence" value="ECO:0007669"/>
    <property type="project" value="InterPro"/>
</dbReference>
<keyword evidence="7" id="KW-1185">Reference proteome</keyword>
<dbReference type="EMBL" id="CAXDID020000119">
    <property type="protein sequence ID" value="CAL6031110.1"/>
    <property type="molecule type" value="Genomic_DNA"/>
</dbReference>
<dbReference type="HAMAP" id="MF_00025">
    <property type="entry name" value="RNApol_Rpo5_RPB5"/>
    <property type="match status" value="1"/>
</dbReference>
<reference evidence="5" key="1">
    <citation type="submission" date="2023-06" db="EMBL/GenBank/DDBJ databases">
        <authorList>
            <person name="Kurt Z."/>
        </authorList>
    </citation>
    <scope>NUCLEOTIDE SEQUENCE</scope>
</reference>
<evidence type="ECO:0000313" key="7">
    <source>
        <dbReference type="Proteomes" id="UP001642409"/>
    </source>
</evidence>
<dbReference type="GO" id="GO:0005736">
    <property type="term" value="C:RNA polymerase I complex"/>
    <property type="evidence" value="ECO:0007669"/>
    <property type="project" value="TreeGrafter"/>
</dbReference>
<evidence type="ECO:0000313" key="6">
    <source>
        <dbReference type="EMBL" id="CAL6031110.1"/>
    </source>
</evidence>
<dbReference type="FunFam" id="3.90.940.20:FF:000001">
    <property type="entry name" value="DNA-directed RNA polymerases I, II, and III subunit RPABC1"/>
    <property type="match status" value="1"/>
</dbReference>
<dbReference type="PIRSF" id="PIRSF000747">
    <property type="entry name" value="RPB5"/>
    <property type="match status" value="1"/>
</dbReference>
<dbReference type="GO" id="GO:0005666">
    <property type="term" value="C:RNA polymerase III complex"/>
    <property type="evidence" value="ECO:0007669"/>
    <property type="project" value="TreeGrafter"/>
</dbReference>
<organism evidence="5">
    <name type="scientific">Hexamita inflata</name>
    <dbReference type="NCBI Taxonomy" id="28002"/>
    <lineage>
        <taxon>Eukaryota</taxon>
        <taxon>Metamonada</taxon>
        <taxon>Diplomonadida</taxon>
        <taxon>Hexamitidae</taxon>
        <taxon>Hexamitinae</taxon>
        <taxon>Hexamita</taxon>
    </lineage>
</organism>
<keyword evidence="2" id="KW-0804">Transcription</keyword>
<dbReference type="Proteomes" id="UP001642409">
    <property type="component" value="Unassembled WGS sequence"/>
</dbReference>
<protein>
    <submittedName>
        <fullName evidence="5">RNA polymerase II subunit Rpb5a</fullName>
    </submittedName>
    <submittedName>
        <fullName evidence="6">RNA_polymerase II subunit Rpb5a</fullName>
    </submittedName>
</protein>
<proteinExistence type="inferred from homology"/>
<dbReference type="PROSITE" id="PS01110">
    <property type="entry name" value="RNA_POL_H_23KD"/>
    <property type="match status" value="1"/>
</dbReference>
<dbReference type="SUPFAM" id="SSF53036">
    <property type="entry name" value="Eukaryotic RPB5 N-terminal domain"/>
    <property type="match status" value="1"/>
</dbReference>
<dbReference type="InterPro" id="IPR000783">
    <property type="entry name" value="RNA_pol_subH/Rpb5_C"/>
</dbReference>
<evidence type="ECO:0000256" key="1">
    <source>
        <dbReference type="ARBA" id="ARBA00004123"/>
    </source>
</evidence>
<name>A0AA86N9H3_9EUKA</name>
<dbReference type="GO" id="GO:0005665">
    <property type="term" value="C:RNA polymerase II, core complex"/>
    <property type="evidence" value="ECO:0007669"/>
    <property type="project" value="TreeGrafter"/>
</dbReference>
<dbReference type="InterPro" id="IPR014381">
    <property type="entry name" value="Arch_Rpo5/euc_Rpb5"/>
</dbReference>
<dbReference type="GO" id="GO:0006366">
    <property type="term" value="P:transcription by RNA polymerase II"/>
    <property type="evidence" value="ECO:0007669"/>
    <property type="project" value="TreeGrafter"/>
</dbReference>
<reference evidence="6 7" key="2">
    <citation type="submission" date="2024-07" db="EMBL/GenBank/DDBJ databases">
        <authorList>
            <person name="Akdeniz Z."/>
        </authorList>
    </citation>
    <scope>NUCLEOTIDE SEQUENCE [LARGE SCALE GENOMIC DNA]</scope>
</reference>
<dbReference type="Gene3D" id="3.90.940.20">
    <property type="entry name" value="RPB5-like RNA polymerase subunit"/>
    <property type="match status" value="1"/>
</dbReference>
<dbReference type="GO" id="GO:0042797">
    <property type="term" value="P:tRNA transcription by RNA polymerase III"/>
    <property type="evidence" value="ECO:0007669"/>
    <property type="project" value="TreeGrafter"/>
</dbReference>
<feature type="domain" description="RNA polymerase subunit H/Rpb5 C-terminal" evidence="4">
    <location>
        <begin position="121"/>
        <end position="193"/>
    </location>
</feature>
<dbReference type="InterPro" id="IPR036710">
    <property type="entry name" value="RNA_pol_Rpb5_N_sf"/>
</dbReference>
<accession>A0AA86N9H3</accession>
<dbReference type="EMBL" id="CATOUU010000075">
    <property type="protein sequence ID" value="CAI9915529.1"/>
    <property type="molecule type" value="Genomic_DNA"/>
</dbReference>
<comment type="caution">
    <text evidence="5">The sequence shown here is derived from an EMBL/GenBank/DDBJ whole genome shotgun (WGS) entry which is preliminary data.</text>
</comment>
<evidence type="ECO:0000256" key="3">
    <source>
        <dbReference type="ARBA" id="ARBA00025765"/>
    </source>
</evidence>
<evidence type="ECO:0000256" key="2">
    <source>
        <dbReference type="ARBA" id="ARBA00023163"/>
    </source>
</evidence>
<dbReference type="SUPFAM" id="SSF55287">
    <property type="entry name" value="RPB5-like RNA polymerase subunit"/>
    <property type="match status" value="1"/>
</dbReference>
<dbReference type="Pfam" id="PF01191">
    <property type="entry name" value="RNA_pol_Rpb5_C"/>
    <property type="match status" value="1"/>
</dbReference>
<dbReference type="AlphaFoldDB" id="A0AA86N9H3"/>
<comment type="similarity">
    <text evidence="3">Belongs to the archaeal Rpo5/eukaryotic RPB5 RNA polymerase subunit family.</text>
</comment>
<sequence length="196" mass="22522">MNPSKEVDKIDAALLKIYNTCLEMLADRGYTKTDSDISSLDFYINGVHNTRVIENQPEPIRFMYIQKYSAAMRQKFESAQNCRIVLVIGEKTPSSAELSLFKTYKENGTYVEVFEAERLKYNVTKHVLVPKHTLLTEEEKQQVLKDIKATEIQLQTIEITDPVAKHYGMREGDVVMITRVSETAGKYVNFRICAEK</sequence>
<evidence type="ECO:0000313" key="5">
    <source>
        <dbReference type="EMBL" id="CAI9915529.1"/>
    </source>
</evidence>